<evidence type="ECO:0000313" key="4">
    <source>
        <dbReference type="EMBL" id="TXJ58925.1"/>
    </source>
</evidence>
<sequence length="268" mass="29092">MSYDKLTERESLYTNLEHKTTRELLTEINHEDQKVAIAVEAMIPQMEKVVEHIARQVPHGGRVFYIGAGTSGRLGALDASEIPPTYGMPENIFNAIIAGGDKALRHAVEHAEDNPNMGWHELLAAHANPTDTIIGITASGSTPFVVGALHKAREKGIFTACITSVPHSPVVNEAQVSIVLDVGPEYVTGSTRMKSGTAQKMVLNMISTTAMIRLGRVDGNKMVHLMLSNEKLIDRGTRIVARSLHIDYDTARQLLLGKGSVAAALKQK</sequence>
<dbReference type="InterPro" id="IPR001347">
    <property type="entry name" value="SIS_dom"/>
</dbReference>
<comment type="caution">
    <text evidence="4">The sequence shown here is derived from an EMBL/GenBank/DDBJ whole genome shotgun (WGS) entry which is preliminary data.</text>
</comment>
<evidence type="ECO:0000259" key="3">
    <source>
        <dbReference type="PROSITE" id="PS51464"/>
    </source>
</evidence>
<dbReference type="EMBL" id="SDIK01000086">
    <property type="protein sequence ID" value="TXJ58925.1"/>
    <property type="molecule type" value="Genomic_DNA"/>
</dbReference>
<dbReference type="CDD" id="cd05007">
    <property type="entry name" value="SIS_Etherase"/>
    <property type="match status" value="1"/>
</dbReference>
<dbReference type="InterPro" id="IPR046348">
    <property type="entry name" value="SIS_dom_sf"/>
</dbReference>
<evidence type="ECO:0000313" key="5">
    <source>
        <dbReference type="Proteomes" id="UP000321612"/>
    </source>
</evidence>
<dbReference type="FunFam" id="3.40.50.10490:FF:000014">
    <property type="entry name" value="N-acetylmuramic acid 6-phosphate etherase"/>
    <property type="match status" value="1"/>
</dbReference>
<dbReference type="NCBIfam" id="NF009222">
    <property type="entry name" value="PRK12570.1"/>
    <property type="match status" value="1"/>
</dbReference>
<dbReference type="AlphaFoldDB" id="A0A5C8GAC9"/>
<dbReference type="InterPro" id="IPR005486">
    <property type="entry name" value="Glucokinase_regulatory_CS"/>
</dbReference>
<dbReference type="PANTHER" id="PTHR10088">
    <property type="entry name" value="GLUCOKINASE REGULATORY PROTEIN"/>
    <property type="match status" value="1"/>
</dbReference>
<dbReference type="PANTHER" id="PTHR10088:SF4">
    <property type="entry name" value="GLUCOKINASE REGULATORY PROTEIN"/>
    <property type="match status" value="1"/>
</dbReference>
<keyword evidence="2" id="KW-0119">Carbohydrate metabolism</keyword>
<dbReference type="Proteomes" id="UP000321612">
    <property type="component" value="Unassembled WGS sequence"/>
</dbReference>
<evidence type="ECO:0000256" key="2">
    <source>
        <dbReference type="ARBA" id="ARBA00023277"/>
    </source>
</evidence>
<proteinExistence type="predicted"/>
<name>A0A5C8GAC9_9BACT</name>
<dbReference type="GO" id="GO:0046348">
    <property type="term" value="P:amino sugar catabolic process"/>
    <property type="evidence" value="ECO:0007669"/>
    <property type="project" value="InterPro"/>
</dbReference>
<dbReference type="GO" id="GO:0009254">
    <property type="term" value="P:peptidoglycan turnover"/>
    <property type="evidence" value="ECO:0007669"/>
    <property type="project" value="TreeGrafter"/>
</dbReference>
<dbReference type="OrthoDB" id="9813395at2"/>
<dbReference type="InterPro" id="IPR005488">
    <property type="entry name" value="Etherase_MurQ"/>
</dbReference>
<protein>
    <submittedName>
        <fullName evidence="4">N-acetylmuramic acid 6-phosphate etherase</fullName>
    </submittedName>
</protein>
<keyword evidence="1" id="KW-0456">Lyase</keyword>
<reference evidence="5" key="1">
    <citation type="submission" date="2019-05" db="EMBL/GenBank/DDBJ databases">
        <title>Prevotella brunnea sp. nov., isolated from a wound of a patient.</title>
        <authorList>
            <person name="Buhl M."/>
        </authorList>
    </citation>
    <scope>NUCLEOTIDE SEQUENCE [LARGE SCALE GENOMIC DNA]</scope>
    <source>
        <strain evidence="5">A2672</strain>
    </source>
</reference>
<dbReference type="RefSeq" id="WP_147785784.1">
    <property type="nucleotide sequence ID" value="NZ_SDIK01000086.1"/>
</dbReference>
<dbReference type="Pfam" id="PF22645">
    <property type="entry name" value="GKRP_SIS_N"/>
    <property type="match status" value="1"/>
</dbReference>
<dbReference type="Gene3D" id="3.40.50.10490">
    <property type="entry name" value="Glucose-6-phosphate isomerase like protein, domain 1"/>
    <property type="match status" value="1"/>
</dbReference>
<evidence type="ECO:0000256" key="1">
    <source>
        <dbReference type="ARBA" id="ARBA00023239"/>
    </source>
</evidence>
<dbReference type="GO" id="GO:0097367">
    <property type="term" value="F:carbohydrate derivative binding"/>
    <property type="evidence" value="ECO:0007669"/>
    <property type="project" value="InterPro"/>
</dbReference>
<feature type="domain" description="SIS" evidence="3">
    <location>
        <begin position="49"/>
        <end position="216"/>
    </location>
</feature>
<dbReference type="SUPFAM" id="SSF53697">
    <property type="entry name" value="SIS domain"/>
    <property type="match status" value="1"/>
</dbReference>
<dbReference type="PROSITE" id="PS51464">
    <property type="entry name" value="SIS"/>
    <property type="match status" value="1"/>
</dbReference>
<accession>A0A5C8GAC9</accession>
<dbReference type="GO" id="GO:0016803">
    <property type="term" value="F:ether hydrolase activity"/>
    <property type="evidence" value="ECO:0007669"/>
    <property type="project" value="TreeGrafter"/>
</dbReference>
<dbReference type="PROSITE" id="PS01272">
    <property type="entry name" value="GCKR"/>
    <property type="match status" value="1"/>
</dbReference>
<organism evidence="4 5">
    <name type="scientific">Prevotella brunnea</name>
    <dbReference type="NCBI Taxonomy" id="2508867"/>
    <lineage>
        <taxon>Bacteria</taxon>
        <taxon>Pseudomonadati</taxon>
        <taxon>Bacteroidota</taxon>
        <taxon>Bacteroidia</taxon>
        <taxon>Bacteroidales</taxon>
        <taxon>Prevotellaceae</taxon>
        <taxon>Prevotella</taxon>
    </lineage>
</organism>
<gene>
    <name evidence="4" type="ORF">ETF27_10070</name>
</gene>
<dbReference type="NCBIfam" id="NF003915">
    <property type="entry name" value="PRK05441.1"/>
    <property type="match status" value="1"/>
</dbReference>
<keyword evidence="5" id="KW-1185">Reference proteome</keyword>
<dbReference type="GO" id="GO:0016835">
    <property type="term" value="F:carbon-oxygen lyase activity"/>
    <property type="evidence" value="ECO:0007669"/>
    <property type="project" value="InterPro"/>
</dbReference>
<dbReference type="InterPro" id="IPR040190">
    <property type="entry name" value="MURQ/GCKR"/>
</dbReference>